<dbReference type="EMBL" id="RWGY01000002">
    <property type="protein sequence ID" value="TVU49234.1"/>
    <property type="molecule type" value="Genomic_DNA"/>
</dbReference>
<keyword evidence="3" id="KW-1185">Reference proteome</keyword>
<accession>A0A5J9WPM7</accession>
<evidence type="ECO:0000256" key="1">
    <source>
        <dbReference type="SAM" id="MobiDB-lite"/>
    </source>
</evidence>
<evidence type="ECO:0000313" key="2">
    <source>
        <dbReference type="EMBL" id="TVU49234.1"/>
    </source>
</evidence>
<feature type="region of interest" description="Disordered" evidence="1">
    <location>
        <begin position="26"/>
        <end position="55"/>
    </location>
</feature>
<reference evidence="2 3" key="1">
    <citation type="journal article" date="2019" name="Sci. Rep.">
        <title>A high-quality genome of Eragrostis curvula grass provides insights into Poaceae evolution and supports new strategies to enhance forage quality.</title>
        <authorList>
            <person name="Carballo J."/>
            <person name="Santos B.A.C.M."/>
            <person name="Zappacosta D."/>
            <person name="Garbus I."/>
            <person name="Selva J.P."/>
            <person name="Gallo C.A."/>
            <person name="Diaz A."/>
            <person name="Albertini E."/>
            <person name="Caccamo M."/>
            <person name="Echenique V."/>
        </authorList>
    </citation>
    <scope>NUCLEOTIDE SEQUENCE [LARGE SCALE GENOMIC DNA]</scope>
    <source>
        <strain evidence="3">cv. Victoria</strain>
        <tissue evidence="2">Leaf</tissue>
    </source>
</reference>
<organism evidence="2 3">
    <name type="scientific">Eragrostis curvula</name>
    <name type="common">weeping love grass</name>
    <dbReference type="NCBI Taxonomy" id="38414"/>
    <lineage>
        <taxon>Eukaryota</taxon>
        <taxon>Viridiplantae</taxon>
        <taxon>Streptophyta</taxon>
        <taxon>Embryophyta</taxon>
        <taxon>Tracheophyta</taxon>
        <taxon>Spermatophyta</taxon>
        <taxon>Magnoliopsida</taxon>
        <taxon>Liliopsida</taxon>
        <taxon>Poales</taxon>
        <taxon>Poaceae</taxon>
        <taxon>PACMAD clade</taxon>
        <taxon>Chloridoideae</taxon>
        <taxon>Eragrostideae</taxon>
        <taxon>Eragrostidinae</taxon>
        <taxon>Eragrostis</taxon>
    </lineage>
</organism>
<protein>
    <submittedName>
        <fullName evidence="2">Uncharacterized protein</fullName>
    </submittedName>
</protein>
<proteinExistence type="predicted"/>
<comment type="caution">
    <text evidence="2">The sequence shown here is derived from an EMBL/GenBank/DDBJ whole genome shotgun (WGS) entry which is preliminary data.</text>
</comment>
<dbReference type="Proteomes" id="UP000324897">
    <property type="component" value="Chromosome 6"/>
</dbReference>
<name>A0A5J9WPM7_9POAL</name>
<gene>
    <name evidence="2" type="ORF">EJB05_00532</name>
</gene>
<feature type="compositionally biased region" description="Basic residues" evidence="1">
    <location>
        <begin position="34"/>
        <end position="44"/>
    </location>
</feature>
<evidence type="ECO:0000313" key="3">
    <source>
        <dbReference type="Proteomes" id="UP000324897"/>
    </source>
</evidence>
<dbReference type="AlphaFoldDB" id="A0A5J9WPM7"/>
<feature type="non-terminal residue" evidence="2">
    <location>
        <position position="1"/>
    </location>
</feature>
<sequence length="96" mass="10620">MPEQDRAAAASSFAGQIEIAMETFAASSAGQSSGRRRCRFRPRHERTPLSGDHSGIEASHIENIAETLKLEVRKDVILPATDLCIIQVCFMYILML</sequence>
<dbReference type="Gramene" id="TVU49234">
    <property type="protein sequence ID" value="TVU49234"/>
    <property type="gene ID" value="EJB05_00532"/>
</dbReference>